<reference evidence="3" key="1">
    <citation type="submission" date="2017-05" db="EMBL/GenBank/DDBJ databases">
        <authorList>
            <person name="Ray J."/>
            <person name="Price M."/>
            <person name="Deutschbauer A."/>
        </authorList>
    </citation>
    <scope>NUCLEOTIDE SEQUENCE [LARGE SCALE GENOMIC DNA]</scope>
    <source>
        <strain evidence="3">DSM 19842</strain>
    </source>
</reference>
<proteinExistence type="predicted"/>
<dbReference type="Pfam" id="PF20240">
    <property type="entry name" value="DUF6597"/>
    <property type="match status" value="1"/>
</dbReference>
<dbReference type="EMBL" id="CP021235">
    <property type="protein sequence ID" value="ARS35863.1"/>
    <property type="molecule type" value="Genomic_DNA"/>
</dbReference>
<dbReference type="InterPro" id="IPR046532">
    <property type="entry name" value="DUF6597"/>
</dbReference>
<feature type="domain" description="HTH araC/xylS-type" evidence="1">
    <location>
        <begin position="147"/>
        <end position="239"/>
    </location>
</feature>
<dbReference type="RefSeq" id="WP_025607028.1">
    <property type="nucleotide sequence ID" value="NZ_CP021235.1"/>
</dbReference>
<dbReference type="Proteomes" id="UP000266292">
    <property type="component" value="Chromosome"/>
</dbReference>
<dbReference type="Gene3D" id="1.10.10.60">
    <property type="entry name" value="Homeodomain-like"/>
    <property type="match status" value="1"/>
</dbReference>
<accession>A0A1X9YSM5</accession>
<protein>
    <submittedName>
        <fullName evidence="2">Transcriptional regulator</fullName>
    </submittedName>
</protein>
<dbReference type="GO" id="GO:0043565">
    <property type="term" value="F:sequence-specific DNA binding"/>
    <property type="evidence" value="ECO:0007669"/>
    <property type="project" value="InterPro"/>
</dbReference>
<dbReference type="STRING" id="709015.GCA_000472485_02153"/>
<dbReference type="SMART" id="SM00342">
    <property type="entry name" value="HTH_ARAC"/>
    <property type="match status" value="1"/>
</dbReference>
<sequence length="253" mass="28958">MQPDSIYYQIREPESTLTDFVESFWVLTNRSDKANNIVVLPDGRVDIMFSMSPTEPFHASLIGIESKAEQVVFQAHTTIFAASLKLPAIEFLFDAGIAALLDSARVLPEGFWNIQADDLLDFDSFCAKLNGQLSQVFSPVQHDPRKQKLFHLLYASNGALSVQELSDRACWSSRQINRYFNQYFGLSLKAYCNILRFRASLPQIKEGKFFPERDFADQPHFIREIKKFSGVSPKELSQNKNDRFIQFSLLGRK</sequence>
<evidence type="ECO:0000313" key="3">
    <source>
        <dbReference type="Proteomes" id="UP000266292"/>
    </source>
</evidence>
<name>A0A1X9YSM5_9BACT</name>
<dbReference type="OrthoDB" id="635259at2"/>
<dbReference type="AlphaFoldDB" id="A0A1X9YSM5"/>
<dbReference type="GO" id="GO:0003700">
    <property type="term" value="F:DNA-binding transcription factor activity"/>
    <property type="evidence" value="ECO:0007669"/>
    <property type="project" value="InterPro"/>
</dbReference>
<evidence type="ECO:0000313" key="2">
    <source>
        <dbReference type="EMBL" id="ARS35863.1"/>
    </source>
</evidence>
<gene>
    <name evidence="2" type="ORF">CA264_10670</name>
</gene>
<organism evidence="2 3">
    <name type="scientific">Pontibacter actiniarum</name>
    <dbReference type="NCBI Taxonomy" id="323450"/>
    <lineage>
        <taxon>Bacteria</taxon>
        <taxon>Pseudomonadati</taxon>
        <taxon>Bacteroidota</taxon>
        <taxon>Cytophagia</taxon>
        <taxon>Cytophagales</taxon>
        <taxon>Hymenobacteraceae</taxon>
        <taxon>Pontibacter</taxon>
    </lineage>
</organism>
<keyword evidence="3" id="KW-1185">Reference proteome</keyword>
<evidence type="ECO:0000259" key="1">
    <source>
        <dbReference type="PROSITE" id="PS01124"/>
    </source>
</evidence>
<dbReference type="InterPro" id="IPR018060">
    <property type="entry name" value="HTH_AraC"/>
</dbReference>
<dbReference type="KEGG" id="pact:CA264_10670"/>
<dbReference type="PROSITE" id="PS01124">
    <property type="entry name" value="HTH_ARAC_FAMILY_2"/>
    <property type="match status" value="1"/>
</dbReference>